<evidence type="ECO:0000313" key="2">
    <source>
        <dbReference type="Proteomes" id="UP001597040"/>
    </source>
</evidence>
<dbReference type="EMBL" id="JBHTKJ010000041">
    <property type="protein sequence ID" value="MFD1039610.1"/>
    <property type="molecule type" value="Genomic_DNA"/>
</dbReference>
<protein>
    <submittedName>
        <fullName evidence="1">DUF1657 domain-containing protein</fullName>
    </submittedName>
</protein>
<reference evidence="2" key="1">
    <citation type="journal article" date="2019" name="Int. J. Syst. Evol. Microbiol.">
        <title>The Global Catalogue of Microorganisms (GCM) 10K type strain sequencing project: providing services to taxonomists for standard genome sequencing and annotation.</title>
        <authorList>
            <consortium name="The Broad Institute Genomics Platform"/>
            <consortium name="The Broad Institute Genome Sequencing Center for Infectious Disease"/>
            <person name="Wu L."/>
            <person name="Ma J."/>
        </authorList>
    </citation>
    <scope>NUCLEOTIDE SEQUENCE [LARGE SCALE GENOMIC DNA]</scope>
    <source>
        <strain evidence="2">CCUG 56754</strain>
    </source>
</reference>
<name>A0ABW3LRW4_9BACI</name>
<dbReference type="Pfam" id="PF07870">
    <property type="entry name" value="DUF1657"/>
    <property type="match status" value="1"/>
</dbReference>
<dbReference type="InterPro" id="IPR012452">
    <property type="entry name" value="DUF1657"/>
</dbReference>
<accession>A0ABW3LRW4</accession>
<keyword evidence="2" id="KW-1185">Reference proteome</keyword>
<dbReference type="RefSeq" id="WP_390363268.1">
    <property type="nucleotide sequence ID" value="NZ_JBHTKJ010000041.1"/>
</dbReference>
<comment type="caution">
    <text evidence="1">The sequence shown here is derived from an EMBL/GenBank/DDBJ whole genome shotgun (WGS) entry which is preliminary data.</text>
</comment>
<gene>
    <name evidence="1" type="ORF">ACFQ3N_14570</name>
</gene>
<dbReference type="Proteomes" id="UP001597040">
    <property type="component" value="Unassembled WGS sequence"/>
</dbReference>
<organism evidence="1 2">
    <name type="scientific">Virgibacillus byunsanensis</name>
    <dbReference type="NCBI Taxonomy" id="570945"/>
    <lineage>
        <taxon>Bacteria</taxon>
        <taxon>Bacillati</taxon>
        <taxon>Bacillota</taxon>
        <taxon>Bacilli</taxon>
        <taxon>Bacillales</taxon>
        <taxon>Bacillaceae</taxon>
        <taxon>Virgibacillus</taxon>
    </lineage>
</organism>
<sequence>MTVETQVKQTLAGLKSAQASLETFALGTENKQAKQLYQNAAQQTQMVVDNLTPRLHEIEQEEPQYKQQ</sequence>
<evidence type="ECO:0000313" key="1">
    <source>
        <dbReference type="EMBL" id="MFD1039610.1"/>
    </source>
</evidence>
<proteinExistence type="predicted"/>